<evidence type="ECO:0000259" key="2">
    <source>
        <dbReference type="PROSITE" id="PS50848"/>
    </source>
</evidence>
<keyword evidence="1" id="KW-0812">Transmembrane</keyword>
<dbReference type="EMBL" id="BEGY01000045">
    <property type="protein sequence ID" value="GAX79777.1"/>
    <property type="molecule type" value="Genomic_DNA"/>
</dbReference>
<dbReference type="PANTHER" id="PTHR19308">
    <property type="entry name" value="PHOSPHATIDYLCHOLINE TRANSFER PROTEIN"/>
    <property type="match status" value="1"/>
</dbReference>
<evidence type="ECO:0000313" key="4">
    <source>
        <dbReference type="Proteomes" id="UP000232323"/>
    </source>
</evidence>
<protein>
    <recommendedName>
        <fullName evidence="2">START domain-containing protein</fullName>
    </recommendedName>
</protein>
<organism evidence="3 4">
    <name type="scientific">Chlamydomonas eustigma</name>
    <dbReference type="NCBI Taxonomy" id="1157962"/>
    <lineage>
        <taxon>Eukaryota</taxon>
        <taxon>Viridiplantae</taxon>
        <taxon>Chlorophyta</taxon>
        <taxon>core chlorophytes</taxon>
        <taxon>Chlorophyceae</taxon>
        <taxon>CS clade</taxon>
        <taxon>Chlamydomonadales</taxon>
        <taxon>Chlamydomonadaceae</taxon>
        <taxon>Chlamydomonas</taxon>
    </lineage>
</organism>
<dbReference type="GO" id="GO:0005737">
    <property type="term" value="C:cytoplasm"/>
    <property type="evidence" value="ECO:0007669"/>
    <property type="project" value="UniProtKB-ARBA"/>
</dbReference>
<dbReference type="SUPFAM" id="SSF55961">
    <property type="entry name" value="Bet v1-like"/>
    <property type="match status" value="1"/>
</dbReference>
<keyword evidence="4" id="KW-1185">Reference proteome</keyword>
<evidence type="ECO:0000313" key="3">
    <source>
        <dbReference type="EMBL" id="GAX79777.1"/>
    </source>
</evidence>
<dbReference type="PANTHER" id="PTHR19308:SF39">
    <property type="entry name" value="PHOSPHATIDYLCHOLINE TRANSFER PROTEIN"/>
    <property type="match status" value="1"/>
</dbReference>
<feature type="transmembrane region" description="Helical" evidence="1">
    <location>
        <begin position="45"/>
        <end position="65"/>
    </location>
</feature>
<dbReference type="Gene3D" id="3.30.530.20">
    <property type="match status" value="1"/>
</dbReference>
<sequence>MSMSLLSAESYLVQLFWTLIPVWLFGALTGFLLPRPKFMNHWSSLILSGLGLRRAILAAQGVLILRELWYKMMDVGTARKLGKAIMLWGFGRGWHFDFPSADRPGVPSGCQTTNTTPEDNWYVGEKDLAFFHYHGEGTGATQGASPWEILMEKEIANSIKYQAWRRVLQNGKTEYKTISICADATSHEFMDLYLDDCSRPTWDTMITHHEVLEHGDFSKRQQVVRWIRKFPFSFISDREYIIARRFYKQGENLYGITKAVEHPRAPANSSVVRMDVFYSMWRSRNVPCPWSSGKPAVETLLLHHEQFKIPENLSRFAVRHGMWGFVKKMSQMVPCFVSARREKGVDPFSHDPDAFGSSFSPNPPLLHFVTSKSISSFSASTSSCSDTTSDAGSECDGPITHIATSSRKRTVSKKLRSFATFAISSSVALLLHGKNSEEGVKDSRAGRSTAAICRSSSLPLLPGGCRQRGSGRFLTEI</sequence>
<accession>A0A250X9N5</accession>
<keyword evidence="1" id="KW-0472">Membrane</keyword>
<proteinExistence type="predicted"/>
<keyword evidence="1" id="KW-1133">Transmembrane helix</keyword>
<dbReference type="Proteomes" id="UP000232323">
    <property type="component" value="Unassembled WGS sequence"/>
</dbReference>
<feature type="transmembrane region" description="Helical" evidence="1">
    <location>
        <begin position="12"/>
        <end position="33"/>
    </location>
</feature>
<dbReference type="Pfam" id="PF01852">
    <property type="entry name" value="START"/>
    <property type="match status" value="1"/>
</dbReference>
<gene>
    <name evidence="3" type="ORF">CEUSTIGMA_g7217.t1</name>
</gene>
<dbReference type="InterPro" id="IPR023393">
    <property type="entry name" value="START-like_dom_sf"/>
</dbReference>
<feature type="domain" description="START" evidence="2">
    <location>
        <begin position="147"/>
        <end position="338"/>
    </location>
</feature>
<dbReference type="InterPro" id="IPR051213">
    <property type="entry name" value="START_lipid_transfer"/>
</dbReference>
<dbReference type="InterPro" id="IPR002913">
    <property type="entry name" value="START_lipid-bd_dom"/>
</dbReference>
<comment type="caution">
    <text evidence="3">The sequence shown here is derived from an EMBL/GenBank/DDBJ whole genome shotgun (WGS) entry which is preliminary data.</text>
</comment>
<dbReference type="OrthoDB" id="1295045at2759"/>
<evidence type="ECO:0000256" key="1">
    <source>
        <dbReference type="SAM" id="Phobius"/>
    </source>
</evidence>
<name>A0A250X9N5_9CHLO</name>
<dbReference type="GO" id="GO:0008289">
    <property type="term" value="F:lipid binding"/>
    <property type="evidence" value="ECO:0007669"/>
    <property type="project" value="InterPro"/>
</dbReference>
<dbReference type="PROSITE" id="PS50848">
    <property type="entry name" value="START"/>
    <property type="match status" value="1"/>
</dbReference>
<reference evidence="3 4" key="1">
    <citation type="submission" date="2017-08" db="EMBL/GenBank/DDBJ databases">
        <title>Acidophilic green algal genome provides insights into adaptation to an acidic environment.</title>
        <authorList>
            <person name="Hirooka S."/>
            <person name="Hirose Y."/>
            <person name="Kanesaki Y."/>
            <person name="Higuchi S."/>
            <person name="Fujiwara T."/>
            <person name="Onuma R."/>
            <person name="Era A."/>
            <person name="Ohbayashi R."/>
            <person name="Uzuka A."/>
            <person name="Nozaki H."/>
            <person name="Yoshikawa H."/>
            <person name="Miyagishima S.Y."/>
        </authorList>
    </citation>
    <scope>NUCLEOTIDE SEQUENCE [LARGE SCALE GENOMIC DNA]</scope>
    <source>
        <strain evidence="3 4">NIES-2499</strain>
    </source>
</reference>
<dbReference type="AlphaFoldDB" id="A0A250X9N5"/>